<dbReference type="Gene3D" id="1.20.58.1180">
    <property type="match status" value="1"/>
</dbReference>
<gene>
    <name evidence="6" type="primary">NDAI0C04360</name>
    <name evidence="6" type="ordered locus">NDAI_0C04360</name>
</gene>
<comment type="subcellular location">
    <subcellularLocation>
        <location evidence="1">Mitochondrion</location>
    </subcellularLocation>
</comment>
<reference evidence="6 7" key="1">
    <citation type="journal article" date="2011" name="Proc. Natl. Acad. Sci. U.S.A.">
        <title>Evolutionary erosion of yeast sex chromosomes by mating-type switching accidents.</title>
        <authorList>
            <person name="Gordon J.L."/>
            <person name="Armisen D."/>
            <person name="Proux-Wera E."/>
            <person name="Oheigeartaigh S.S."/>
            <person name="Byrne K.P."/>
            <person name="Wolfe K.H."/>
        </authorList>
    </citation>
    <scope>NUCLEOTIDE SEQUENCE [LARGE SCALE GENOMIC DNA]</scope>
    <source>
        <strain evidence="7">ATCC 10597 / BCRC 20456 / CBS 421 / NBRC 0211 / NRRL Y-12639</strain>
    </source>
</reference>
<dbReference type="InterPro" id="IPR036610">
    <property type="entry name" value="PEBP-like_sf"/>
</dbReference>
<dbReference type="AlphaFoldDB" id="G0W8I5"/>
<accession>G0W8I5</accession>
<keyword evidence="7" id="KW-1185">Reference proteome</keyword>
<evidence type="ECO:0000256" key="4">
    <source>
        <dbReference type="ARBA" id="ARBA00038016"/>
    </source>
</evidence>
<keyword evidence="2" id="KW-0496">Mitochondrion</keyword>
<proteinExistence type="inferred from homology"/>
<dbReference type="OMA" id="FRTQWDE"/>
<evidence type="ECO:0000256" key="1">
    <source>
        <dbReference type="ARBA" id="ARBA00004173"/>
    </source>
</evidence>
<evidence type="ECO:0000256" key="3">
    <source>
        <dbReference type="ARBA" id="ARBA00037226"/>
    </source>
</evidence>
<dbReference type="FunFam" id="3.90.280.10:FF:000004">
    <property type="entry name" value="Mitochondrial large ribosomal subunit YmL35"/>
    <property type="match status" value="1"/>
</dbReference>
<evidence type="ECO:0000313" key="6">
    <source>
        <dbReference type="EMBL" id="CCD24096.1"/>
    </source>
</evidence>
<dbReference type="RefSeq" id="XP_003669339.1">
    <property type="nucleotide sequence ID" value="XM_003669291.1"/>
</dbReference>
<sequence>MTLLTPRRTFHLAKPLRQNAGIWSDFSKRSESLRIPSERIRKYILEGGDNKDNITLNGPPSLKRKFSRLKYKSPEFIDDAFQTSYLYLQEKAKIYYEKSLQDTELSPEGKEKYEILTDINNPEVQYNFQFHNKLENNPKFINYELPVYRELGKKHWESYSQMLLMQRLETLQVIPDTMPTLVPRMEVNIKFPISTSVNKWIEPGESLSSNVTSFEPIFKLQEYDSLDIENQKYTILIVNPDEPDLENDTFKTSLCYGLMNIQISYNDNIVDLRKLKGKENILMSYLPPVPEKNVGKQRFAVWVFRQENEFTELPSIPGRDRFNIRDFVEENKLDPVGAHVWRSEWDSNVKNIRELYGLPTGRVFTRTRTI</sequence>
<dbReference type="GO" id="GO:0005762">
    <property type="term" value="C:mitochondrial large ribosomal subunit"/>
    <property type="evidence" value="ECO:0007669"/>
    <property type="project" value="EnsemblFungi"/>
</dbReference>
<dbReference type="PANTHER" id="PTHR11362:SF82">
    <property type="entry name" value="PHOSPHATIDYLETHANOLAMINE-BINDING PROTEIN 4"/>
    <property type="match status" value="1"/>
</dbReference>
<dbReference type="Proteomes" id="UP000000689">
    <property type="component" value="Chromosome 3"/>
</dbReference>
<dbReference type="InterPro" id="IPR035810">
    <property type="entry name" value="PEBP_euk"/>
</dbReference>
<dbReference type="PANTHER" id="PTHR11362">
    <property type="entry name" value="PHOSPHATIDYLETHANOLAMINE-BINDING PROTEIN"/>
    <property type="match status" value="1"/>
</dbReference>
<dbReference type="Gene3D" id="3.90.280.10">
    <property type="entry name" value="PEBP-like"/>
    <property type="match status" value="1"/>
</dbReference>
<dbReference type="GO" id="GO:0033617">
    <property type="term" value="P:mitochondrial respiratory chain complex IV assembly"/>
    <property type="evidence" value="ECO:0007669"/>
    <property type="project" value="EnsemblFungi"/>
</dbReference>
<dbReference type="CDD" id="cd00866">
    <property type="entry name" value="PEBP_euk"/>
    <property type="match status" value="1"/>
</dbReference>
<dbReference type="KEGG" id="ndi:NDAI_0C04360"/>
<evidence type="ECO:0000313" key="7">
    <source>
        <dbReference type="Proteomes" id="UP000000689"/>
    </source>
</evidence>
<evidence type="ECO:0000256" key="2">
    <source>
        <dbReference type="ARBA" id="ARBA00023128"/>
    </source>
</evidence>
<protein>
    <recommendedName>
        <fullName evidence="5">Large ribosomal subunit protein mL38</fullName>
    </recommendedName>
</protein>
<name>G0W8I5_NAUDC</name>
<comment type="similarity">
    <text evidence="4">Belongs to the phosphatidylethanolamine-binding protein family. Mitochondrion-specific ribosomal protein mL38 subfamily.</text>
</comment>
<organism evidence="6 7">
    <name type="scientific">Naumovozyma dairenensis (strain ATCC 10597 / BCRC 20456 / CBS 421 / NBRC 0211 / NRRL Y-12639)</name>
    <name type="common">Saccharomyces dairenensis</name>
    <dbReference type="NCBI Taxonomy" id="1071378"/>
    <lineage>
        <taxon>Eukaryota</taxon>
        <taxon>Fungi</taxon>
        <taxon>Dikarya</taxon>
        <taxon>Ascomycota</taxon>
        <taxon>Saccharomycotina</taxon>
        <taxon>Saccharomycetes</taxon>
        <taxon>Saccharomycetales</taxon>
        <taxon>Saccharomycetaceae</taxon>
        <taxon>Naumovozyma</taxon>
    </lineage>
</organism>
<evidence type="ECO:0000256" key="5">
    <source>
        <dbReference type="ARBA" id="ARBA00039444"/>
    </source>
</evidence>
<comment type="function">
    <text evidence="3">Component of the mitochondrial ribosome (mitoribosome), a dedicated translation machinery responsible for the synthesis of mitochondrial genome-encoded proteins, including at least some of the essential transmembrane subunits of the mitochondrial respiratory chain. The mitoribosomes are attached to the mitochondrial inner membrane and translation products are cotranslationally integrated into the membrane.</text>
</comment>
<dbReference type="EMBL" id="HE580269">
    <property type="protein sequence ID" value="CCD24096.1"/>
    <property type="molecule type" value="Genomic_DNA"/>
</dbReference>
<dbReference type="OrthoDB" id="2153661at2759"/>
<dbReference type="eggNOG" id="KOG3346">
    <property type="taxonomic scope" value="Eukaryota"/>
</dbReference>
<dbReference type="HOGENOM" id="CLU_068504_0_0_1"/>
<dbReference type="GeneID" id="11494719"/>
<dbReference type="SUPFAM" id="SSF49777">
    <property type="entry name" value="PEBP-like"/>
    <property type="match status" value="1"/>
</dbReference>
<dbReference type="STRING" id="1071378.G0W8I5"/>
<dbReference type="GO" id="GO:0003735">
    <property type="term" value="F:structural constituent of ribosome"/>
    <property type="evidence" value="ECO:0007669"/>
    <property type="project" value="EnsemblFungi"/>
</dbReference>